<dbReference type="InterPro" id="IPR004633">
    <property type="entry name" value="NaPi_cotrn-rel/YqeW-like"/>
</dbReference>
<dbReference type="GO" id="GO:0005886">
    <property type="term" value="C:plasma membrane"/>
    <property type="evidence" value="ECO:0007669"/>
    <property type="project" value="UniProtKB-SubCell"/>
</dbReference>
<comment type="subcellular location">
    <subcellularLocation>
        <location evidence="1">Cell membrane</location>
        <topology evidence="1">Multi-pass membrane protein</topology>
    </subcellularLocation>
</comment>
<keyword evidence="4 6" id="KW-1133">Transmembrane helix</keyword>
<feature type="transmembrane region" description="Helical" evidence="6">
    <location>
        <begin position="12"/>
        <end position="35"/>
    </location>
</feature>
<feature type="transmembrane region" description="Helical" evidence="6">
    <location>
        <begin position="246"/>
        <end position="265"/>
    </location>
</feature>
<dbReference type="Gene3D" id="1.20.58.220">
    <property type="entry name" value="Phosphate transport system protein phou homolog 2, domain 2"/>
    <property type="match status" value="1"/>
</dbReference>
<feature type="transmembrane region" description="Helical" evidence="6">
    <location>
        <begin position="179"/>
        <end position="201"/>
    </location>
</feature>
<feature type="transmembrane region" description="Helical" evidence="6">
    <location>
        <begin position="286"/>
        <end position="305"/>
    </location>
</feature>
<evidence type="ECO:0000256" key="1">
    <source>
        <dbReference type="ARBA" id="ARBA00004651"/>
    </source>
</evidence>
<feature type="domain" description="PhoU" evidence="7">
    <location>
        <begin position="458"/>
        <end position="541"/>
    </location>
</feature>
<dbReference type="PANTHER" id="PTHR10010">
    <property type="entry name" value="SOLUTE CARRIER FAMILY 34 SODIUM PHOSPHATE , MEMBER 2-RELATED"/>
    <property type="match status" value="1"/>
</dbReference>
<feature type="transmembrane region" description="Helical" evidence="6">
    <location>
        <begin position="113"/>
        <end position="129"/>
    </location>
</feature>
<dbReference type="AlphaFoldDB" id="A0A6N2UDH9"/>
<evidence type="ECO:0000256" key="6">
    <source>
        <dbReference type="SAM" id="Phobius"/>
    </source>
</evidence>
<feature type="transmembrane region" description="Helical" evidence="6">
    <location>
        <begin position="136"/>
        <end position="155"/>
    </location>
</feature>
<sequence>MQLSTLSSLQWNLIAGGLAIFLFGINLMGDSLTNFAGPKLRGYVEKYTSNPIKGVLVGIVITGLIQSSSATTVIAISFVRAGVMSLEQAIGVILGANIGTTVTAVLIGFNLDYLSYFICLIGVIVFLFSKKRKGKYIGEILIGFGLLFIGLKMMGDSLAELKNIPGFEDIVTNLGKNPIIAVLVGAVLTAIIQSSSAFIGIVQSLYASGAIGLNLSLGFLFGANIGTCITGVLASLGGSLSAKRTSLFHVLFNVIISAIFLVLLVPYEGFISFVSYKFSLNPMMTIALGHFSFNFVGMILFVPIIKQVSTILHKIIPGKDSIFSDVSDIELEESLINTFPAAALDQAKTAIIKESKIALETIKSTQKYLNSRDKNDLSTANQAEALVNEMDTKIQKYILDISKSNLVSELEADIHNYLQVQINVERVSDLAQNLGEYFDEINEAGEKYNDEALADLNSIYELVIHNYVNAIEVFESEDSALYETLREDEANLDLLEQNLRRSHYRRLTEGEKLSTVASSVFVDIASTVERIGDHAFNIARLTVDPVKVHGEYEKPVVKIGDAN</sequence>
<gene>
    <name evidence="8" type="ORF">AVLFYP127_01058</name>
</gene>
<dbReference type="InterPro" id="IPR038078">
    <property type="entry name" value="PhoU-like_sf"/>
</dbReference>
<evidence type="ECO:0000259" key="7">
    <source>
        <dbReference type="Pfam" id="PF01895"/>
    </source>
</evidence>
<dbReference type="Pfam" id="PF01895">
    <property type="entry name" value="PhoU"/>
    <property type="match status" value="1"/>
</dbReference>
<dbReference type="NCBIfam" id="NF037997">
    <property type="entry name" value="Na_Pi_symport"/>
    <property type="match status" value="1"/>
</dbReference>
<dbReference type="Pfam" id="PF02690">
    <property type="entry name" value="Na_Pi_cotrans"/>
    <property type="match status" value="1"/>
</dbReference>
<feature type="transmembrane region" description="Helical" evidence="6">
    <location>
        <begin position="213"/>
        <end position="234"/>
    </location>
</feature>
<evidence type="ECO:0000256" key="3">
    <source>
        <dbReference type="ARBA" id="ARBA00022692"/>
    </source>
</evidence>
<feature type="transmembrane region" description="Helical" evidence="6">
    <location>
        <begin position="89"/>
        <end position="107"/>
    </location>
</feature>
<evidence type="ECO:0000313" key="8">
    <source>
        <dbReference type="EMBL" id="VYT15569.1"/>
    </source>
</evidence>
<dbReference type="PANTHER" id="PTHR10010:SF46">
    <property type="entry name" value="SODIUM-DEPENDENT PHOSPHATE TRANSPORT PROTEIN 2B"/>
    <property type="match status" value="1"/>
</dbReference>
<protein>
    <submittedName>
        <fullName evidence="8">Na+/Pi-cotransporter</fullName>
    </submittedName>
</protein>
<evidence type="ECO:0000256" key="4">
    <source>
        <dbReference type="ARBA" id="ARBA00022989"/>
    </source>
</evidence>
<dbReference type="GO" id="GO:0044341">
    <property type="term" value="P:sodium-dependent phosphate transport"/>
    <property type="evidence" value="ECO:0007669"/>
    <property type="project" value="InterPro"/>
</dbReference>
<dbReference type="NCBIfam" id="TIGR00704">
    <property type="entry name" value="NaPi_cotrn_rel"/>
    <property type="match status" value="1"/>
</dbReference>
<keyword evidence="5 6" id="KW-0472">Membrane</keyword>
<evidence type="ECO:0000256" key="5">
    <source>
        <dbReference type="ARBA" id="ARBA00023136"/>
    </source>
</evidence>
<accession>A0A6N2UDH9</accession>
<dbReference type="SUPFAM" id="SSF109755">
    <property type="entry name" value="PhoU-like"/>
    <property type="match status" value="1"/>
</dbReference>
<keyword evidence="2" id="KW-1003">Cell membrane</keyword>
<dbReference type="EMBL" id="CACRSW010000030">
    <property type="protein sequence ID" value="VYT15569.1"/>
    <property type="molecule type" value="Genomic_DNA"/>
</dbReference>
<organism evidence="8">
    <name type="scientific">Anaerococcus vaginalis</name>
    <dbReference type="NCBI Taxonomy" id="33037"/>
    <lineage>
        <taxon>Bacteria</taxon>
        <taxon>Bacillati</taxon>
        <taxon>Bacillota</taxon>
        <taxon>Tissierellia</taxon>
        <taxon>Tissierellales</taxon>
        <taxon>Peptoniphilaceae</taxon>
        <taxon>Anaerococcus</taxon>
    </lineage>
</organism>
<dbReference type="RefSeq" id="WP_156329457.1">
    <property type="nucleotide sequence ID" value="NZ_CACRSW010000030.1"/>
</dbReference>
<dbReference type="InterPro" id="IPR026022">
    <property type="entry name" value="PhoU_dom"/>
</dbReference>
<dbReference type="GO" id="GO:0005436">
    <property type="term" value="F:sodium:phosphate symporter activity"/>
    <property type="evidence" value="ECO:0007669"/>
    <property type="project" value="InterPro"/>
</dbReference>
<feature type="transmembrane region" description="Helical" evidence="6">
    <location>
        <begin position="55"/>
        <end position="77"/>
    </location>
</feature>
<keyword evidence="3 6" id="KW-0812">Transmembrane</keyword>
<dbReference type="InterPro" id="IPR003841">
    <property type="entry name" value="Na/Pi_transpt"/>
</dbReference>
<proteinExistence type="predicted"/>
<evidence type="ECO:0000256" key="2">
    <source>
        <dbReference type="ARBA" id="ARBA00022475"/>
    </source>
</evidence>
<reference evidence="8" key="1">
    <citation type="submission" date="2019-11" db="EMBL/GenBank/DDBJ databases">
        <authorList>
            <person name="Feng L."/>
        </authorList>
    </citation>
    <scope>NUCLEOTIDE SEQUENCE</scope>
    <source>
        <strain evidence="8">AvaginalisLFYP127</strain>
    </source>
</reference>
<name>A0A6N2UDH9_9FIRM</name>